<dbReference type="InterPro" id="IPR050425">
    <property type="entry name" value="NAD(P)_dehydrat-like"/>
</dbReference>
<dbReference type="GO" id="GO:0016616">
    <property type="term" value="F:oxidoreductase activity, acting on the CH-OH group of donors, NAD or NADP as acceptor"/>
    <property type="evidence" value="ECO:0007669"/>
    <property type="project" value="TreeGrafter"/>
</dbReference>
<dbReference type="Gene3D" id="3.40.50.720">
    <property type="entry name" value="NAD(P)-binding Rossmann-like Domain"/>
    <property type="match status" value="1"/>
</dbReference>
<reference evidence="4 5" key="1">
    <citation type="submission" date="2019-02" db="EMBL/GenBank/DDBJ databases">
        <title>Genome sequencing of the rare red list fungi Phellinidium pouzarii.</title>
        <authorList>
            <person name="Buettner E."/>
            <person name="Kellner H."/>
        </authorList>
    </citation>
    <scope>NUCLEOTIDE SEQUENCE [LARGE SCALE GENOMIC DNA]</scope>
    <source>
        <strain evidence="4 5">DSM 108285</strain>
    </source>
</reference>
<comment type="similarity">
    <text evidence="2">Belongs to the NAD(P)-dependent epimerase/dehydratase family. Dihydroflavonol-4-reductase subfamily.</text>
</comment>
<gene>
    <name evidence="4" type="ORF">EW145_g3401</name>
</gene>
<dbReference type="InterPro" id="IPR001509">
    <property type="entry name" value="Epimerase_deHydtase"/>
</dbReference>
<evidence type="ECO:0000313" key="5">
    <source>
        <dbReference type="Proteomes" id="UP000308199"/>
    </source>
</evidence>
<proteinExistence type="inferred from homology"/>
<accession>A0A4V3XCW0</accession>
<evidence type="ECO:0000256" key="1">
    <source>
        <dbReference type="ARBA" id="ARBA00023002"/>
    </source>
</evidence>
<dbReference type="PANTHER" id="PTHR10366">
    <property type="entry name" value="NAD DEPENDENT EPIMERASE/DEHYDRATASE"/>
    <property type="match status" value="1"/>
</dbReference>
<evidence type="ECO:0000259" key="3">
    <source>
        <dbReference type="Pfam" id="PF01370"/>
    </source>
</evidence>
<protein>
    <recommendedName>
        <fullName evidence="3">NAD-dependent epimerase/dehydratase domain-containing protein</fullName>
    </recommendedName>
</protein>
<dbReference type="Pfam" id="PF01370">
    <property type="entry name" value="Epimerase"/>
    <property type="match status" value="1"/>
</dbReference>
<dbReference type="SUPFAM" id="SSF51735">
    <property type="entry name" value="NAD(P)-binding Rossmann-fold domains"/>
    <property type="match status" value="1"/>
</dbReference>
<dbReference type="InterPro" id="IPR036291">
    <property type="entry name" value="NAD(P)-bd_dom_sf"/>
</dbReference>
<name>A0A4V3XCW0_9AGAM</name>
<comment type="caution">
    <text evidence="4">The sequence shown here is derived from an EMBL/GenBank/DDBJ whole genome shotgun (WGS) entry which is preliminary data.</text>
</comment>
<keyword evidence="1" id="KW-0560">Oxidoreductase</keyword>
<sequence length="345" mass="37819">MSLPLVLITGATGYLGAHVLQQVQEAGYPVRITARPAKVEAAKKLHGDKVDVVPIADIVDGDFTEAFKGVGALIHTAAPLAGRQEAEGMLNSAVKGALNVISQAVNAGVKKIVITSSWGTANDLDRPERTYTDYVFSEKDWNPATREQVLDGKHHSLWVYCGAKTISEQEVWKYADEHPEVDITSINPPYLYGPLTAGTKVAKADLGQYSTPGMFHQKVLQDPNSGKQLEFPQFPSPVTVDVRDVAKAHVLALTSPPSSKVGQKRLLIGGPNWSYRDAVQLLEKERPELAKAGRLAGLGETKRRTITTIDSTRLKKVLGFKDFIPWEKTILDMTDNLLEIEKSWE</sequence>
<dbReference type="AlphaFoldDB" id="A0A4V3XCW0"/>
<dbReference type="PANTHER" id="PTHR10366:SF564">
    <property type="entry name" value="STEROL-4-ALPHA-CARBOXYLATE 3-DEHYDROGENASE, DECARBOXYLATING"/>
    <property type="match status" value="1"/>
</dbReference>
<dbReference type="Proteomes" id="UP000308199">
    <property type="component" value="Unassembled WGS sequence"/>
</dbReference>
<evidence type="ECO:0000313" key="4">
    <source>
        <dbReference type="EMBL" id="THH07413.1"/>
    </source>
</evidence>
<organism evidence="4 5">
    <name type="scientific">Phellinidium pouzarii</name>
    <dbReference type="NCBI Taxonomy" id="167371"/>
    <lineage>
        <taxon>Eukaryota</taxon>
        <taxon>Fungi</taxon>
        <taxon>Dikarya</taxon>
        <taxon>Basidiomycota</taxon>
        <taxon>Agaricomycotina</taxon>
        <taxon>Agaricomycetes</taxon>
        <taxon>Hymenochaetales</taxon>
        <taxon>Hymenochaetaceae</taxon>
        <taxon>Phellinidium</taxon>
    </lineage>
</organism>
<dbReference type="EMBL" id="SGPK01000144">
    <property type="protein sequence ID" value="THH07413.1"/>
    <property type="molecule type" value="Genomic_DNA"/>
</dbReference>
<evidence type="ECO:0000256" key="2">
    <source>
        <dbReference type="ARBA" id="ARBA00023445"/>
    </source>
</evidence>
<feature type="domain" description="NAD-dependent epimerase/dehydratase" evidence="3">
    <location>
        <begin position="6"/>
        <end position="261"/>
    </location>
</feature>
<keyword evidence="5" id="KW-1185">Reference proteome</keyword>
<dbReference type="OrthoDB" id="2735536at2759"/>